<keyword evidence="7 9" id="KW-0456">Lyase</keyword>
<dbReference type="CDD" id="cd08195">
    <property type="entry name" value="DHQS"/>
    <property type="match status" value="1"/>
</dbReference>
<keyword evidence="6 9" id="KW-0520">NAD</keyword>
<evidence type="ECO:0000256" key="10">
    <source>
        <dbReference type="NCBIfam" id="TIGR01357"/>
    </source>
</evidence>
<dbReference type="EC" id="4.2.3.4" evidence="9 10"/>
<evidence type="ECO:0000256" key="5">
    <source>
        <dbReference type="ARBA" id="ARBA00022833"/>
    </source>
</evidence>
<comment type="catalytic activity">
    <reaction evidence="9">
        <text>7-phospho-2-dehydro-3-deoxy-D-arabino-heptonate = 3-dehydroquinate + phosphate</text>
        <dbReference type="Rhea" id="RHEA:21968"/>
        <dbReference type="ChEBI" id="CHEBI:32364"/>
        <dbReference type="ChEBI" id="CHEBI:43474"/>
        <dbReference type="ChEBI" id="CHEBI:58394"/>
        <dbReference type="EC" id="4.2.3.4"/>
    </reaction>
</comment>
<dbReference type="InterPro" id="IPR030960">
    <property type="entry name" value="DHQS/DOIS_N"/>
</dbReference>
<keyword evidence="9" id="KW-0028">Amino-acid biosynthesis</keyword>
<accession>A0A6N2VBV4</accession>
<evidence type="ECO:0000256" key="6">
    <source>
        <dbReference type="ARBA" id="ARBA00023027"/>
    </source>
</evidence>
<dbReference type="Gene3D" id="1.20.1090.10">
    <property type="entry name" value="Dehydroquinate synthase-like - alpha domain"/>
    <property type="match status" value="1"/>
</dbReference>
<gene>
    <name evidence="9 13" type="primary">aroB</name>
    <name evidence="13" type="ORF">BHLFYP23_01006</name>
</gene>
<keyword evidence="8 9" id="KW-0170">Cobalt</keyword>
<dbReference type="InterPro" id="IPR050071">
    <property type="entry name" value="Dehydroquinate_synthase"/>
</dbReference>
<dbReference type="GO" id="GO:0009423">
    <property type="term" value="P:chorismate biosynthetic process"/>
    <property type="evidence" value="ECO:0007669"/>
    <property type="project" value="UniProtKB-UniRule"/>
</dbReference>
<feature type="binding site" evidence="9">
    <location>
        <position position="267"/>
    </location>
    <ligand>
        <name>Zn(2+)</name>
        <dbReference type="ChEBI" id="CHEBI:29105"/>
    </ligand>
</feature>
<comment type="cofactor">
    <cofactor evidence="2">
        <name>Zn(2+)</name>
        <dbReference type="ChEBI" id="CHEBI:29105"/>
    </cofactor>
</comment>
<keyword evidence="9" id="KW-0057">Aromatic amino acid biosynthesis</keyword>
<sequence length="370" mass="41156">MEQEVLQVKKAGDFHYNIFFEKSFEKLSEKLNALNKKGRKICIVTDSNVAPLYLDAVEKELKKTDFIYTSYVLPAGEANKNLKEIEGIYEHLIVNHFDRGDLLAALGGGVVGDMTGFTAATYLRGIDFVQIPTTLLAQVDSSIGGKTGVDFGQYKNMVGAFHQPLFVYANVQVLKTLPETEFISGMGEVVKHGFIRSKDYSQWLLDHKQEITERQPAICQEMIYKSCVIKKTVVENDPLEHGERAVLNFGHTIGHAVEKLKDFSLHHGHCVAIGCAAAAYLSLKKGFLSKEEYMQVLTELNAFHLPVKVSGLSCEDILMTTKSDKKMDKGHIRFILLQGCGNAVIDTSLSDEDLTEAITEICKENKEAAL</sequence>
<comment type="cofactor">
    <cofactor evidence="1 9">
        <name>NAD(+)</name>
        <dbReference type="ChEBI" id="CHEBI:57540"/>
    </cofactor>
</comment>
<dbReference type="GO" id="GO:0008652">
    <property type="term" value="P:amino acid biosynthetic process"/>
    <property type="evidence" value="ECO:0007669"/>
    <property type="project" value="UniProtKB-KW"/>
</dbReference>
<feature type="domain" description="3-dehydroquinate synthase C-terminal" evidence="12">
    <location>
        <begin position="185"/>
        <end position="327"/>
    </location>
</feature>
<name>A0A6N2VBV4_BLAHA</name>
<feature type="binding site" evidence="9">
    <location>
        <position position="146"/>
    </location>
    <ligand>
        <name>NAD(+)</name>
        <dbReference type="ChEBI" id="CHEBI:57540"/>
    </ligand>
</feature>
<feature type="binding site" evidence="9">
    <location>
        <position position="188"/>
    </location>
    <ligand>
        <name>Zn(2+)</name>
        <dbReference type="ChEBI" id="CHEBI:29105"/>
    </ligand>
</feature>
<keyword evidence="9" id="KW-0963">Cytoplasm</keyword>
<comment type="similarity">
    <text evidence="9">Belongs to the sugar phosphate cyclases superfamily. Dehydroquinate synthase family.</text>
</comment>
<dbReference type="GO" id="GO:0046872">
    <property type="term" value="F:metal ion binding"/>
    <property type="evidence" value="ECO:0007669"/>
    <property type="project" value="UniProtKB-KW"/>
</dbReference>
<dbReference type="Pfam" id="PF01761">
    <property type="entry name" value="DHQ_synthase"/>
    <property type="match status" value="1"/>
</dbReference>
<dbReference type="InterPro" id="IPR016037">
    <property type="entry name" value="DHQ_synth_AroB"/>
</dbReference>
<dbReference type="InterPro" id="IPR030963">
    <property type="entry name" value="DHQ_synth_fam"/>
</dbReference>
<comment type="caution">
    <text evidence="9">Lacks conserved residue(s) required for the propagation of feature annotation.</text>
</comment>
<feature type="binding site" evidence="9">
    <location>
        <begin position="133"/>
        <end position="134"/>
    </location>
    <ligand>
        <name>NAD(+)</name>
        <dbReference type="ChEBI" id="CHEBI:57540"/>
    </ligand>
</feature>
<feature type="binding site" evidence="9">
    <location>
        <position position="155"/>
    </location>
    <ligand>
        <name>NAD(+)</name>
        <dbReference type="ChEBI" id="CHEBI:57540"/>
    </ligand>
</feature>
<comment type="function">
    <text evidence="9">Catalyzes the conversion of 3-deoxy-D-arabino-heptulosonate 7-phosphate (DAHP) to dehydroquinate (DHQ).</text>
</comment>
<dbReference type="HAMAP" id="MF_00110">
    <property type="entry name" value="DHQ_synthase"/>
    <property type="match status" value="1"/>
</dbReference>
<dbReference type="NCBIfam" id="TIGR01357">
    <property type="entry name" value="aroB"/>
    <property type="match status" value="1"/>
</dbReference>
<proteinExistence type="inferred from homology"/>
<dbReference type="GO" id="GO:0003856">
    <property type="term" value="F:3-dehydroquinate synthase activity"/>
    <property type="evidence" value="ECO:0007669"/>
    <property type="project" value="UniProtKB-UniRule"/>
</dbReference>
<evidence type="ECO:0000256" key="1">
    <source>
        <dbReference type="ARBA" id="ARBA00001911"/>
    </source>
</evidence>
<evidence type="ECO:0000256" key="4">
    <source>
        <dbReference type="ARBA" id="ARBA00022741"/>
    </source>
</evidence>
<dbReference type="Pfam" id="PF24621">
    <property type="entry name" value="DHQS_C"/>
    <property type="match status" value="1"/>
</dbReference>
<dbReference type="AlphaFoldDB" id="A0A6N2VBV4"/>
<evidence type="ECO:0000313" key="13">
    <source>
        <dbReference type="EMBL" id="VYT28115.1"/>
    </source>
</evidence>
<keyword evidence="4 9" id="KW-0547">Nucleotide-binding</keyword>
<evidence type="ECO:0000256" key="8">
    <source>
        <dbReference type="ARBA" id="ARBA00023285"/>
    </source>
</evidence>
<dbReference type="RefSeq" id="WP_004221869.1">
    <property type="nucleotide sequence ID" value="NZ_CACRSY010000016.1"/>
</dbReference>
<comment type="pathway">
    <text evidence="9">Metabolic intermediate biosynthesis; chorismate biosynthesis; chorismate from D-erythrose 4-phosphate and phosphoenolpyruvate: step 2/7.</text>
</comment>
<dbReference type="GO" id="GO:0005737">
    <property type="term" value="C:cytoplasm"/>
    <property type="evidence" value="ECO:0007669"/>
    <property type="project" value="UniProtKB-SubCell"/>
</dbReference>
<dbReference type="PANTHER" id="PTHR43622:SF1">
    <property type="entry name" value="3-DEHYDROQUINATE SYNTHASE"/>
    <property type="match status" value="1"/>
</dbReference>
<dbReference type="SUPFAM" id="SSF56796">
    <property type="entry name" value="Dehydroquinate synthase-like"/>
    <property type="match status" value="1"/>
</dbReference>
<reference evidence="13" key="1">
    <citation type="submission" date="2019-11" db="EMBL/GenBank/DDBJ databases">
        <authorList>
            <person name="Feng L."/>
        </authorList>
    </citation>
    <scope>NUCLEOTIDE SEQUENCE</scope>
    <source>
        <strain evidence="13">BhanseniiLFYP23</strain>
    </source>
</reference>
<dbReference type="FunFam" id="3.40.50.1970:FF:000007">
    <property type="entry name" value="Pentafunctional AROM polypeptide"/>
    <property type="match status" value="1"/>
</dbReference>
<dbReference type="Gene3D" id="3.40.50.1970">
    <property type="match status" value="1"/>
</dbReference>
<evidence type="ECO:0000259" key="11">
    <source>
        <dbReference type="Pfam" id="PF01761"/>
    </source>
</evidence>
<dbReference type="GO" id="GO:0000166">
    <property type="term" value="F:nucleotide binding"/>
    <property type="evidence" value="ECO:0007669"/>
    <property type="project" value="UniProtKB-KW"/>
</dbReference>
<evidence type="ECO:0000256" key="3">
    <source>
        <dbReference type="ARBA" id="ARBA00022723"/>
    </source>
</evidence>
<dbReference type="InterPro" id="IPR056179">
    <property type="entry name" value="DHQS_C"/>
</dbReference>
<keyword evidence="5 9" id="KW-0862">Zinc</keyword>
<feature type="domain" description="3-dehydroquinate synthase N-terminal" evidence="11">
    <location>
        <begin position="71"/>
        <end position="183"/>
    </location>
</feature>
<feature type="binding site" evidence="9">
    <location>
        <begin position="109"/>
        <end position="113"/>
    </location>
    <ligand>
        <name>NAD(+)</name>
        <dbReference type="ChEBI" id="CHEBI:57540"/>
    </ligand>
</feature>
<evidence type="ECO:0000256" key="2">
    <source>
        <dbReference type="ARBA" id="ARBA00001947"/>
    </source>
</evidence>
<evidence type="ECO:0000256" key="7">
    <source>
        <dbReference type="ARBA" id="ARBA00023239"/>
    </source>
</evidence>
<keyword evidence="3 9" id="KW-0479">Metal-binding</keyword>
<dbReference type="PANTHER" id="PTHR43622">
    <property type="entry name" value="3-DEHYDROQUINATE SYNTHASE"/>
    <property type="match status" value="1"/>
</dbReference>
<feature type="binding site" evidence="9">
    <location>
        <position position="251"/>
    </location>
    <ligand>
        <name>Zn(2+)</name>
        <dbReference type="ChEBI" id="CHEBI:29105"/>
    </ligand>
</feature>
<dbReference type="GO" id="GO:0009073">
    <property type="term" value="P:aromatic amino acid family biosynthetic process"/>
    <property type="evidence" value="ECO:0007669"/>
    <property type="project" value="UniProtKB-KW"/>
</dbReference>
<comment type="subcellular location">
    <subcellularLocation>
        <location evidence="9">Cytoplasm</location>
    </subcellularLocation>
</comment>
<dbReference type="EMBL" id="CACRSY010000016">
    <property type="protein sequence ID" value="VYT28115.1"/>
    <property type="molecule type" value="Genomic_DNA"/>
</dbReference>
<protein>
    <recommendedName>
        <fullName evidence="9 10">3-dehydroquinate synthase</fullName>
        <shortName evidence="9">DHQS</shortName>
        <ecNumber evidence="9 10">4.2.3.4</ecNumber>
    </recommendedName>
</protein>
<evidence type="ECO:0000259" key="12">
    <source>
        <dbReference type="Pfam" id="PF24621"/>
    </source>
</evidence>
<dbReference type="PIRSF" id="PIRSF001455">
    <property type="entry name" value="DHQ_synth"/>
    <property type="match status" value="1"/>
</dbReference>
<dbReference type="UniPathway" id="UPA00053">
    <property type="reaction ID" value="UER00085"/>
</dbReference>
<organism evidence="13">
    <name type="scientific">Blautia hansenii</name>
    <name type="common">Ruminococcus hansenii</name>
    <dbReference type="NCBI Taxonomy" id="1322"/>
    <lineage>
        <taxon>Bacteria</taxon>
        <taxon>Bacillati</taxon>
        <taxon>Bacillota</taxon>
        <taxon>Clostridia</taxon>
        <taxon>Lachnospirales</taxon>
        <taxon>Lachnospiraceae</taxon>
        <taxon>Blautia</taxon>
    </lineage>
</organism>
<comment type="cofactor">
    <cofactor evidence="9">
        <name>Co(2+)</name>
        <dbReference type="ChEBI" id="CHEBI:48828"/>
    </cofactor>
    <cofactor evidence="9">
        <name>Zn(2+)</name>
        <dbReference type="ChEBI" id="CHEBI:29105"/>
    </cofactor>
    <text evidence="9">Binds 1 divalent metal cation per subunit. Can use either Co(2+) or Zn(2+).</text>
</comment>
<evidence type="ECO:0000256" key="9">
    <source>
        <dbReference type="HAMAP-Rule" id="MF_00110"/>
    </source>
</evidence>